<dbReference type="NCBIfam" id="TIGR03941">
    <property type="entry name" value="tRNA_deam_assoc"/>
    <property type="match status" value="1"/>
</dbReference>
<name>A0ABY8QRV9_9MICO</name>
<accession>A0ABY8QRV9</accession>
<proteinExistence type="predicted"/>
<feature type="region of interest" description="Disordered" evidence="1">
    <location>
        <begin position="97"/>
        <end position="142"/>
    </location>
</feature>
<sequence length="186" mass="20291">MSYFTAVLSDTGDSWRARDVDASDAVSLEDLADLMRTVSVNGHDTVAVIEHEDEWFALVRIIGDDDPRVFVSDVHAAAQSKFAEVLADYLNLKAHDFDADEESDDEERKSSNGSNGDNEDDETQASPVLTLNAPPEWSGDADLLADRGVDATRLCELVVQHPEDPGQVLTDIGDEVGFGELLEALR</sequence>
<dbReference type="PROSITE" id="PS00018">
    <property type="entry name" value="EF_HAND_1"/>
    <property type="match status" value="1"/>
</dbReference>
<evidence type="ECO:0000313" key="3">
    <source>
        <dbReference type="Proteomes" id="UP001209083"/>
    </source>
</evidence>
<dbReference type="InterPro" id="IPR018247">
    <property type="entry name" value="EF_Hand_1_Ca_BS"/>
</dbReference>
<gene>
    <name evidence="2" type="ORF">LWF01_13645</name>
</gene>
<dbReference type="InterPro" id="IPR023869">
    <property type="entry name" value="tRNA_Adeno_NH3ase_assoc_put"/>
</dbReference>
<evidence type="ECO:0000313" key="2">
    <source>
        <dbReference type="EMBL" id="WGW11131.1"/>
    </source>
</evidence>
<evidence type="ECO:0000256" key="1">
    <source>
        <dbReference type="SAM" id="MobiDB-lite"/>
    </source>
</evidence>
<dbReference type="Proteomes" id="UP001209083">
    <property type="component" value="Chromosome"/>
</dbReference>
<dbReference type="EMBL" id="CP090958">
    <property type="protein sequence ID" value="WGW11131.1"/>
    <property type="molecule type" value="Genomic_DNA"/>
</dbReference>
<organism evidence="2 3">
    <name type="scientific">Saxibacter everestensis</name>
    <dbReference type="NCBI Taxonomy" id="2909229"/>
    <lineage>
        <taxon>Bacteria</taxon>
        <taxon>Bacillati</taxon>
        <taxon>Actinomycetota</taxon>
        <taxon>Actinomycetes</taxon>
        <taxon>Micrococcales</taxon>
        <taxon>Brevibacteriaceae</taxon>
        <taxon>Saxibacter</taxon>
    </lineage>
</organism>
<keyword evidence="3" id="KW-1185">Reference proteome</keyword>
<dbReference type="RefSeq" id="WP_349637914.1">
    <property type="nucleotide sequence ID" value="NZ_CP090958.1"/>
</dbReference>
<protein>
    <submittedName>
        <fullName evidence="2">tRNA adenosine deaminase-associated protein</fullName>
    </submittedName>
</protein>
<reference evidence="2 3" key="1">
    <citation type="submission" date="2023-05" db="EMBL/GenBank/DDBJ databases">
        <title>Lithophilousrod everest ZFBP1038 complete genpme.</title>
        <authorList>
            <person name="Tian M."/>
        </authorList>
    </citation>
    <scope>NUCLEOTIDE SEQUENCE [LARGE SCALE GENOMIC DNA]</scope>
    <source>
        <strain evidence="2 3">ZFBP1038</strain>
    </source>
</reference>